<evidence type="ECO:0000313" key="3">
    <source>
        <dbReference type="Proteomes" id="UP000053144"/>
    </source>
</evidence>
<accession>A0A0L9UZT5</accession>
<feature type="compositionally biased region" description="Acidic residues" evidence="1">
    <location>
        <begin position="148"/>
        <end position="167"/>
    </location>
</feature>
<sequence>MKGDCYSDLVEVFYNDLRVINCDVHSRIKGVDIIINDDVWLLLAGLKVEGCMSHVRDSLHNKWTTKKQIYKDSLRDYQTQVISKAELSDSDENFISFTLEFEFERYVVNIFERTSEKSVKLEKSVFRMENKMDELIKNYVDSSSSTEVSDDNDESSEEDFMDESNSE</sequence>
<dbReference type="EMBL" id="CM003377">
    <property type="protein sequence ID" value="KOM48092.1"/>
    <property type="molecule type" value="Genomic_DNA"/>
</dbReference>
<gene>
    <name evidence="2" type="ORF">LR48_Vigan07g179600</name>
</gene>
<feature type="region of interest" description="Disordered" evidence="1">
    <location>
        <begin position="141"/>
        <end position="167"/>
    </location>
</feature>
<evidence type="ECO:0000313" key="2">
    <source>
        <dbReference type="EMBL" id="KOM48092.1"/>
    </source>
</evidence>
<evidence type="ECO:0000256" key="1">
    <source>
        <dbReference type="SAM" id="MobiDB-lite"/>
    </source>
</evidence>
<reference evidence="3" key="1">
    <citation type="journal article" date="2015" name="Proc. Natl. Acad. Sci. U.S.A.">
        <title>Genome sequencing of adzuki bean (Vigna angularis) provides insight into high starch and low fat accumulation and domestication.</title>
        <authorList>
            <person name="Yang K."/>
            <person name="Tian Z."/>
            <person name="Chen C."/>
            <person name="Luo L."/>
            <person name="Zhao B."/>
            <person name="Wang Z."/>
            <person name="Yu L."/>
            <person name="Li Y."/>
            <person name="Sun Y."/>
            <person name="Li W."/>
            <person name="Chen Y."/>
            <person name="Li Y."/>
            <person name="Zhang Y."/>
            <person name="Ai D."/>
            <person name="Zhao J."/>
            <person name="Shang C."/>
            <person name="Ma Y."/>
            <person name="Wu B."/>
            <person name="Wang M."/>
            <person name="Gao L."/>
            <person name="Sun D."/>
            <person name="Zhang P."/>
            <person name="Guo F."/>
            <person name="Wang W."/>
            <person name="Li Y."/>
            <person name="Wang J."/>
            <person name="Varshney R.K."/>
            <person name="Wang J."/>
            <person name="Ling H.Q."/>
            <person name="Wan P."/>
        </authorList>
    </citation>
    <scope>NUCLEOTIDE SEQUENCE</scope>
    <source>
        <strain evidence="3">cv. Jingnong 6</strain>
    </source>
</reference>
<dbReference type="Proteomes" id="UP000053144">
    <property type="component" value="Chromosome 7"/>
</dbReference>
<name>A0A0L9UZT5_PHAAN</name>
<protein>
    <submittedName>
        <fullName evidence="2">Uncharacterized protein</fullName>
    </submittedName>
</protein>
<organism evidence="2 3">
    <name type="scientific">Phaseolus angularis</name>
    <name type="common">Azuki bean</name>
    <name type="synonym">Vigna angularis</name>
    <dbReference type="NCBI Taxonomy" id="3914"/>
    <lineage>
        <taxon>Eukaryota</taxon>
        <taxon>Viridiplantae</taxon>
        <taxon>Streptophyta</taxon>
        <taxon>Embryophyta</taxon>
        <taxon>Tracheophyta</taxon>
        <taxon>Spermatophyta</taxon>
        <taxon>Magnoliopsida</taxon>
        <taxon>eudicotyledons</taxon>
        <taxon>Gunneridae</taxon>
        <taxon>Pentapetalae</taxon>
        <taxon>rosids</taxon>
        <taxon>fabids</taxon>
        <taxon>Fabales</taxon>
        <taxon>Fabaceae</taxon>
        <taxon>Papilionoideae</taxon>
        <taxon>50 kb inversion clade</taxon>
        <taxon>NPAAA clade</taxon>
        <taxon>indigoferoid/millettioid clade</taxon>
        <taxon>Phaseoleae</taxon>
        <taxon>Vigna</taxon>
    </lineage>
</organism>
<dbReference type="AlphaFoldDB" id="A0A0L9UZT5"/>
<proteinExistence type="predicted"/>
<dbReference type="Gramene" id="KOM48092">
    <property type="protein sequence ID" value="KOM48092"/>
    <property type="gene ID" value="LR48_Vigan07g179600"/>
</dbReference>